<proteinExistence type="predicted"/>
<feature type="transmembrane region" description="Helical" evidence="1">
    <location>
        <begin position="335"/>
        <end position="356"/>
    </location>
</feature>
<keyword evidence="1" id="KW-0472">Membrane</keyword>
<organism evidence="3 4">
    <name type="scientific">Babesia caballi</name>
    <dbReference type="NCBI Taxonomy" id="5871"/>
    <lineage>
        <taxon>Eukaryota</taxon>
        <taxon>Sar</taxon>
        <taxon>Alveolata</taxon>
        <taxon>Apicomplexa</taxon>
        <taxon>Aconoidasida</taxon>
        <taxon>Piroplasmida</taxon>
        <taxon>Babesiidae</taxon>
        <taxon>Babesia</taxon>
    </lineage>
</organism>
<evidence type="ECO:0000313" key="4">
    <source>
        <dbReference type="Proteomes" id="UP001497744"/>
    </source>
</evidence>
<protein>
    <submittedName>
        <fullName evidence="3">Membrane protein, putative</fullName>
    </submittedName>
</protein>
<feature type="transmembrane region" description="Helical" evidence="1">
    <location>
        <begin position="34"/>
        <end position="52"/>
    </location>
</feature>
<feature type="transmembrane region" description="Helical" evidence="1">
    <location>
        <begin position="457"/>
        <end position="477"/>
    </location>
</feature>
<reference evidence="3 4" key="1">
    <citation type="submission" date="2021-06" db="EMBL/GenBank/DDBJ databases">
        <title>Genome sequence of Babesia caballi.</title>
        <authorList>
            <person name="Yamagishi J."/>
            <person name="Kidaka T."/>
            <person name="Ochi A."/>
        </authorList>
    </citation>
    <scope>NUCLEOTIDE SEQUENCE [LARGE SCALE GENOMIC DNA]</scope>
    <source>
        <strain evidence="3">USDA-D6B2</strain>
    </source>
</reference>
<evidence type="ECO:0000313" key="3">
    <source>
        <dbReference type="EMBL" id="GIX65300.1"/>
    </source>
</evidence>
<dbReference type="RefSeq" id="XP_067717369.1">
    <property type="nucleotide sequence ID" value="XM_067861268.1"/>
</dbReference>
<sequence>MASFGFVGIICTRVYLTDKADVRFFDDVLFADDLTCRVLIFLVTPVWLTYKLMDSEKQGYWMSFVLRAMFITAFWNSLASLCNGIVLGEMKFQMQRTTPVSSNPLAYWICGSFGTEITGLGISAFGLTFISVITGFTSIYVPYRVYVTRKEALTVTQVEHRIADANLVIHYLKKDIAKRSAEEEVEALSSDDEDELDEELVTSSRGFFRTSHFMEDMLSVNEHVFTAAPKPSQADGDLGSATSYVAAARKFFKSLASRFCSRAMERARSVLSSVSHFTARPALHQLTSVNFSTEGHTARSLKNLVKHIRQEREYLQDIKRHRELMKTRTGRLHMLLCYCEVLWAVRTIVVVLYRIIEVSSVSYGERCTASGNRKALAAGYHLFIHDNVVRRFVSDVLMGRDPPSYLDLTLSRISVLFLIIITAANMDHFLDFCRILFHVQRSKKKRRFTDNSIGMSFSAFLVLSVPSQFCLTVPFLQERQRTSALEMLFDKDIFVWMGLQHRFDTMVLIAMVFTVAGVAVLYVRRAKYYKLHKQIVCNTARTNFGKIALGTREHLSLDVAHVGLGGVGEAAEAALHDAGEDGEQSLQYFAFLCFVGRLEEVDEFFAEGQVFGDAEVARQVRKCSVTLLQLRVLRRKEGAQSVPTAQSPHALANRAVDGEQVGQTQSRLVLQQLAIVLEQLHQRPRSVLRVAVRERLGVTGKANVRNRLGEVTGTARVAVSVAAGSVQKHAQNTGGMHAQTVGDWQREVVQGLQHEGVRLAGPVGLLLRGALGDGNEQAGHVVAQSHDSLTSIVGNLVSALVVLAVGGGTAAGGQLLVRLTESGHLPLVEHLPLLLAAVEVEAVVARPRQVDQSLADHVHGLVGAVLARLSPPQDGVQELHDVGLLGLRVQRQKGQGVDGHVRAVRVDETANHSQRNHAHELKLLPQLVRHGGRLHGQLCQHQELVLLHQTLRVVLRRLAEVELVAAAVLLDLRVALREAGDEPDEAGVLVQVLQEGLAVDARVEDLLAQLQKVHAEDQNLTHQHTHVRDGAAAGADGHVVAHHGRRQPGADQVVPEGALVRHVEATDGHVPLRMQQPVAELGRRRHHGVAVQQAAHHVHDGLLADFVAHVAHHEDGDQAALDDLALLRFDVQLALGEKRLQNLGHGGHERAVDLELLVAALAREKVRDTRQHARHVLGADPLEEDAGRLQRGRGPQIVEELPVHQRNGRQGRVELGVLFNGRHQVPRVPAQVEGLLLQRRLQLLQQLRLDGGLQALQQPVHRAYVVHVQLGIRRDVVLLRQQLEQPRDHAAVDDVRLGLRIELLQVLPDRVARLHGSNDLLAARQPPVDGKLAVDRAAELVHELRVLQLLGLVHALGRGDVPAPRHALDRRLEVLQRDAALHPVVRRLVVVGVDGEARVPEDRRLLDLLVLVPAQPRVAQEGRQELRHVLVRQRDALCGLD</sequence>
<dbReference type="GeneID" id="94196781"/>
<feature type="transmembrane region" description="Helical" evidence="1">
    <location>
        <begin position="64"/>
        <end position="86"/>
    </location>
</feature>
<gene>
    <name evidence="3" type="ORF">BcabD6B2_47350</name>
</gene>
<feature type="transmembrane region" description="Helical" evidence="1">
    <location>
        <begin position="505"/>
        <end position="523"/>
    </location>
</feature>
<feature type="domain" description="Abscisic acid G-protein coupled receptor-like" evidence="2">
    <location>
        <begin position="335"/>
        <end position="520"/>
    </location>
</feature>
<dbReference type="InterPro" id="IPR025969">
    <property type="entry name" value="ABA_GPCR_dom"/>
</dbReference>
<keyword evidence="1" id="KW-0812">Transmembrane</keyword>
<feature type="transmembrane region" description="Helical" evidence="1">
    <location>
        <begin position="122"/>
        <end position="143"/>
    </location>
</feature>
<keyword evidence="1" id="KW-1133">Transmembrane helix</keyword>
<evidence type="ECO:0000259" key="2">
    <source>
        <dbReference type="Pfam" id="PF12430"/>
    </source>
</evidence>
<name>A0AAV4M086_BABCB</name>
<dbReference type="Pfam" id="PF12430">
    <property type="entry name" value="ABA_GPCR"/>
    <property type="match status" value="1"/>
</dbReference>
<accession>A0AAV4M086</accession>
<dbReference type="Proteomes" id="UP001497744">
    <property type="component" value="Unassembled WGS sequence"/>
</dbReference>
<comment type="caution">
    <text evidence="3">The sequence shown here is derived from an EMBL/GenBank/DDBJ whole genome shotgun (WGS) entry which is preliminary data.</text>
</comment>
<keyword evidence="4" id="KW-1185">Reference proteome</keyword>
<feature type="transmembrane region" description="Helical" evidence="1">
    <location>
        <begin position="413"/>
        <end position="437"/>
    </location>
</feature>
<dbReference type="EMBL" id="BPLF01000004">
    <property type="protein sequence ID" value="GIX65300.1"/>
    <property type="molecule type" value="Genomic_DNA"/>
</dbReference>
<evidence type="ECO:0000256" key="1">
    <source>
        <dbReference type="SAM" id="Phobius"/>
    </source>
</evidence>